<dbReference type="STRING" id="869279.SE15_08805"/>
<dbReference type="EMBL" id="LGKO01000005">
    <property type="protein sequence ID" value="KPL82293.1"/>
    <property type="molecule type" value="Genomic_DNA"/>
</dbReference>
<evidence type="ECO:0000256" key="1">
    <source>
        <dbReference type="ARBA" id="ARBA00022737"/>
    </source>
</evidence>
<dbReference type="InterPro" id="IPR035466">
    <property type="entry name" value="GlmS/AgaS_SIS"/>
</dbReference>
<comment type="caution">
    <text evidence="3">The sequence shown here is derived from an EMBL/GenBank/DDBJ whole genome shotgun (WGS) entry which is preliminary data.</text>
</comment>
<dbReference type="PANTHER" id="PTHR10937:SF8">
    <property type="entry name" value="AMINOTRANSFERASE-RELATED"/>
    <property type="match status" value="1"/>
</dbReference>
<dbReference type="PROSITE" id="PS51464">
    <property type="entry name" value="SIS"/>
    <property type="match status" value="2"/>
</dbReference>
<dbReference type="RefSeq" id="WP_054521749.1">
    <property type="nucleotide sequence ID" value="NZ_LGKO01000005.1"/>
</dbReference>
<protein>
    <submittedName>
        <fullName evidence="3">Glucosamine--fructose-6-phosphate aminotransferase</fullName>
    </submittedName>
</protein>
<dbReference type="Gene3D" id="3.40.50.10490">
    <property type="entry name" value="Glucose-6-phosphate isomerase like protein, domain 1"/>
    <property type="match status" value="2"/>
</dbReference>
<organism evidence="3 4">
    <name type="scientific">Thermanaerothrix daxensis</name>
    <dbReference type="NCBI Taxonomy" id="869279"/>
    <lineage>
        <taxon>Bacteria</taxon>
        <taxon>Bacillati</taxon>
        <taxon>Chloroflexota</taxon>
        <taxon>Anaerolineae</taxon>
        <taxon>Anaerolineales</taxon>
        <taxon>Anaerolineaceae</taxon>
        <taxon>Thermanaerothrix</taxon>
    </lineage>
</organism>
<dbReference type="GO" id="GO:0008483">
    <property type="term" value="F:transaminase activity"/>
    <property type="evidence" value="ECO:0007669"/>
    <property type="project" value="UniProtKB-KW"/>
</dbReference>
<dbReference type="PANTHER" id="PTHR10937">
    <property type="entry name" value="GLUCOSAMINE--FRUCTOSE-6-PHOSPHATE AMINOTRANSFERASE, ISOMERIZING"/>
    <property type="match status" value="1"/>
</dbReference>
<proteinExistence type="predicted"/>
<dbReference type="CDD" id="cd05008">
    <property type="entry name" value="SIS_GlmS_GlmD_1"/>
    <property type="match status" value="1"/>
</dbReference>
<dbReference type="GO" id="GO:1901135">
    <property type="term" value="P:carbohydrate derivative metabolic process"/>
    <property type="evidence" value="ECO:0007669"/>
    <property type="project" value="InterPro"/>
</dbReference>
<dbReference type="Pfam" id="PF01380">
    <property type="entry name" value="SIS"/>
    <property type="match status" value="2"/>
</dbReference>
<keyword evidence="3" id="KW-0032">Aminotransferase</keyword>
<keyword evidence="1" id="KW-0677">Repeat</keyword>
<name>A0A0P6XPC6_9CHLR</name>
<dbReference type="OrthoDB" id="9782098at2"/>
<gene>
    <name evidence="3" type="ORF">SE15_08805</name>
</gene>
<keyword evidence="3" id="KW-0808">Transferase</keyword>
<evidence type="ECO:0000313" key="4">
    <source>
        <dbReference type="Proteomes" id="UP000050544"/>
    </source>
</evidence>
<sequence>MSLENEIFEQPRTLQRLLDEGWPRIQAIAEGLQRQPFDYVFLAARGTSDNAGRYAQYLWGAFNRLPIALATPSLFSLYQSPPRLSGALVVGISQSGRSPDLLSVMHEARRQGCPTLAITNTPDSPLAQAADFVVDILAGHEEAVAATKSYTGELLAIALLSIALAGDAERLAVLTHLPEWVEAMLAQHAAIQQLAQRYRFMEQCVVLGRGFNYATAFEWSLKLKELCYIAAEPYSSADFQHGPIALVEHGYPVMAVVPAGRVYAGMLELLRYLRHERHAELLVLSDQPEALRLGQAAVALPAEVPEWLTPLVSIIPAQLFCYHLSVARGFSPERPRGLRKVTETE</sequence>
<reference evidence="3 4" key="1">
    <citation type="submission" date="2015-07" db="EMBL/GenBank/DDBJ databases">
        <title>Whole genome sequence of Thermanaerothrix daxensis DSM 23592.</title>
        <authorList>
            <person name="Hemp J."/>
            <person name="Ward L.M."/>
            <person name="Pace L.A."/>
            <person name="Fischer W.W."/>
        </authorList>
    </citation>
    <scope>NUCLEOTIDE SEQUENCE [LARGE SCALE GENOMIC DNA]</scope>
    <source>
        <strain evidence="3 4">GNS-1</strain>
    </source>
</reference>
<feature type="domain" description="SIS" evidence="2">
    <location>
        <begin position="190"/>
        <end position="335"/>
    </location>
</feature>
<dbReference type="InterPro" id="IPR046348">
    <property type="entry name" value="SIS_dom_sf"/>
</dbReference>
<dbReference type="Proteomes" id="UP000050544">
    <property type="component" value="Unassembled WGS sequence"/>
</dbReference>
<dbReference type="CDD" id="cd05009">
    <property type="entry name" value="SIS_GlmS_GlmD_2"/>
    <property type="match status" value="1"/>
</dbReference>
<dbReference type="SUPFAM" id="SSF53697">
    <property type="entry name" value="SIS domain"/>
    <property type="match status" value="1"/>
</dbReference>
<keyword evidence="4" id="KW-1185">Reference proteome</keyword>
<dbReference type="InterPro" id="IPR035490">
    <property type="entry name" value="GlmS/FrlB_SIS"/>
</dbReference>
<accession>A0A0P6XPC6</accession>
<dbReference type="GO" id="GO:0097367">
    <property type="term" value="F:carbohydrate derivative binding"/>
    <property type="evidence" value="ECO:0007669"/>
    <property type="project" value="InterPro"/>
</dbReference>
<dbReference type="PATRIC" id="fig|869279.4.peg.1364"/>
<feature type="domain" description="SIS" evidence="2">
    <location>
        <begin position="28"/>
        <end position="172"/>
    </location>
</feature>
<evidence type="ECO:0000259" key="2">
    <source>
        <dbReference type="PROSITE" id="PS51464"/>
    </source>
</evidence>
<dbReference type="InterPro" id="IPR001347">
    <property type="entry name" value="SIS_dom"/>
</dbReference>
<dbReference type="AlphaFoldDB" id="A0A0P6XPC6"/>
<evidence type="ECO:0000313" key="3">
    <source>
        <dbReference type="EMBL" id="KPL82293.1"/>
    </source>
</evidence>